<protein>
    <submittedName>
        <fullName evidence="1">Uncharacterized protein</fullName>
    </submittedName>
</protein>
<name>A0A401YWT7_9ACTN</name>
<comment type="caution">
    <text evidence="1">The sequence shown here is derived from an EMBL/GenBank/DDBJ whole genome shotgun (WGS) entry which is preliminary data.</text>
</comment>
<gene>
    <name evidence="1" type="ORF">EHYA_06761</name>
</gene>
<dbReference type="AlphaFoldDB" id="A0A401YWT7"/>
<reference evidence="1 2" key="1">
    <citation type="submission" date="2018-12" db="EMBL/GenBank/DDBJ databases">
        <title>Draft genome sequence of Embleya hyalina NBRC 13850T.</title>
        <authorList>
            <person name="Komaki H."/>
            <person name="Hosoyama A."/>
            <person name="Kimura A."/>
            <person name="Ichikawa N."/>
            <person name="Tamura T."/>
        </authorList>
    </citation>
    <scope>NUCLEOTIDE SEQUENCE [LARGE SCALE GENOMIC DNA]</scope>
    <source>
        <strain evidence="1 2">NBRC 13850</strain>
    </source>
</reference>
<dbReference type="RefSeq" id="WP_126640909.1">
    <property type="nucleotide sequence ID" value="NZ_BIFH01000031.1"/>
</dbReference>
<keyword evidence="2" id="KW-1185">Reference proteome</keyword>
<organism evidence="1 2">
    <name type="scientific">Embleya hyalina</name>
    <dbReference type="NCBI Taxonomy" id="516124"/>
    <lineage>
        <taxon>Bacteria</taxon>
        <taxon>Bacillati</taxon>
        <taxon>Actinomycetota</taxon>
        <taxon>Actinomycetes</taxon>
        <taxon>Kitasatosporales</taxon>
        <taxon>Streptomycetaceae</taxon>
        <taxon>Embleya</taxon>
    </lineage>
</organism>
<accession>A0A401YWT7</accession>
<evidence type="ECO:0000313" key="1">
    <source>
        <dbReference type="EMBL" id="GCD99049.1"/>
    </source>
</evidence>
<dbReference type="Proteomes" id="UP000286931">
    <property type="component" value="Unassembled WGS sequence"/>
</dbReference>
<sequence>MTPDPVRYATAWFLAPARNQPWGLALDRVVVALETRSGAHWRLGEGLYGEPLVNLGFSIASWQFEGSCTPDPSSLSIRICDVHAAAEVLSTWFLGLLPSGVASVVFNSEDGVENGYGDVDFTLPCLRGREAIVDTLGNHLRHVWVNTQAIPGTGD</sequence>
<proteinExistence type="predicted"/>
<dbReference type="EMBL" id="BIFH01000031">
    <property type="protein sequence ID" value="GCD99049.1"/>
    <property type="molecule type" value="Genomic_DNA"/>
</dbReference>
<evidence type="ECO:0000313" key="2">
    <source>
        <dbReference type="Proteomes" id="UP000286931"/>
    </source>
</evidence>